<reference evidence="2" key="1">
    <citation type="journal article" date="2019" name="Int. J. Syst. Evol. Microbiol.">
        <title>The Global Catalogue of Microorganisms (GCM) 10K type strain sequencing project: providing services to taxonomists for standard genome sequencing and annotation.</title>
        <authorList>
            <consortium name="The Broad Institute Genomics Platform"/>
            <consortium name="The Broad Institute Genome Sequencing Center for Infectious Disease"/>
            <person name="Wu L."/>
            <person name="Ma J."/>
        </authorList>
    </citation>
    <scope>NUCLEOTIDE SEQUENCE [LARGE SCALE GENOMIC DNA]</scope>
    <source>
        <strain evidence="2">CCUG 56756</strain>
    </source>
</reference>
<evidence type="ECO:0000313" key="1">
    <source>
        <dbReference type="EMBL" id="MFD1033035.1"/>
    </source>
</evidence>
<accession>A0ABW3LG72</accession>
<protein>
    <recommendedName>
        <fullName evidence="3">Phage protein</fullName>
    </recommendedName>
</protein>
<name>A0ABW3LG72_9BACL</name>
<evidence type="ECO:0000313" key="2">
    <source>
        <dbReference type="Proteomes" id="UP001597109"/>
    </source>
</evidence>
<comment type="caution">
    <text evidence="1">The sequence shown here is derived from an EMBL/GenBank/DDBJ whole genome shotgun (WGS) entry which is preliminary data.</text>
</comment>
<organism evidence="1 2">
    <name type="scientific">Metaplanococcus flavidus</name>
    <dbReference type="NCBI Taxonomy" id="569883"/>
    <lineage>
        <taxon>Bacteria</taxon>
        <taxon>Bacillati</taxon>
        <taxon>Bacillota</taxon>
        <taxon>Bacilli</taxon>
        <taxon>Bacillales</taxon>
        <taxon>Caryophanaceae</taxon>
        <taxon>Metaplanococcus</taxon>
    </lineage>
</organism>
<dbReference type="RefSeq" id="WP_144841276.1">
    <property type="nucleotide sequence ID" value="NZ_JBHTKI010000051.1"/>
</dbReference>
<keyword evidence="2" id="KW-1185">Reference proteome</keyword>
<proteinExistence type="predicted"/>
<dbReference type="EMBL" id="JBHTKI010000051">
    <property type="protein sequence ID" value="MFD1033035.1"/>
    <property type="molecule type" value="Genomic_DNA"/>
</dbReference>
<dbReference type="Proteomes" id="UP001597109">
    <property type="component" value="Unassembled WGS sequence"/>
</dbReference>
<sequence length="65" mass="8036">MRGSFKNFGRRSSGMRVLDLYYLDRMLEHHHAKRDDQFIMEDLKLSKEEFEKYRNQLLKEGVWKQ</sequence>
<evidence type="ECO:0008006" key="3">
    <source>
        <dbReference type="Google" id="ProtNLM"/>
    </source>
</evidence>
<gene>
    <name evidence="1" type="ORF">ACFQ1X_16520</name>
</gene>